<dbReference type="EMBL" id="OU900098">
    <property type="protein sequence ID" value="CAG9862097.1"/>
    <property type="molecule type" value="Genomic_DNA"/>
</dbReference>
<proteinExistence type="predicted"/>
<sequence>MFFTAIYQEHAYFLYYRILELQNDITHCKLCDSEGAPAMATVHQGAFAAKKMREREEKIKAGLNPMQYNTKFMDSIWGQYNRYSVHNLKKIMDDRTKECFVSPAQKVAPKNGEKIFSADNPFVSKRLYN</sequence>
<evidence type="ECO:0000313" key="1">
    <source>
        <dbReference type="EMBL" id="CAG9862097.1"/>
    </source>
</evidence>
<organism evidence="1 2">
    <name type="scientific">Phyllotreta striolata</name>
    <name type="common">Striped flea beetle</name>
    <name type="synonym">Crioceris striolata</name>
    <dbReference type="NCBI Taxonomy" id="444603"/>
    <lineage>
        <taxon>Eukaryota</taxon>
        <taxon>Metazoa</taxon>
        <taxon>Ecdysozoa</taxon>
        <taxon>Arthropoda</taxon>
        <taxon>Hexapoda</taxon>
        <taxon>Insecta</taxon>
        <taxon>Pterygota</taxon>
        <taxon>Neoptera</taxon>
        <taxon>Endopterygota</taxon>
        <taxon>Coleoptera</taxon>
        <taxon>Polyphaga</taxon>
        <taxon>Cucujiformia</taxon>
        <taxon>Chrysomeloidea</taxon>
        <taxon>Chrysomelidae</taxon>
        <taxon>Galerucinae</taxon>
        <taxon>Alticini</taxon>
        <taxon>Phyllotreta</taxon>
    </lineage>
</organism>
<accession>A0A9N9XRE3</accession>
<dbReference type="OrthoDB" id="6479173at2759"/>
<gene>
    <name evidence="1" type="ORF">PHYEVI_LOCUS8419</name>
</gene>
<evidence type="ECO:0000313" key="2">
    <source>
        <dbReference type="Proteomes" id="UP001153712"/>
    </source>
</evidence>
<reference evidence="1" key="1">
    <citation type="submission" date="2022-01" db="EMBL/GenBank/DDBJ databases">
        <authorList>
            <person name="King R."/>
        </authorList>
    </citation>
    <scope>NUCLEOTIDE SEQUENCE</scope>
</reference>
<keyword evidence="2" id="KW-1185">Reference proteome</keyword>
<name>A0A9N9XRE3_PHYSR</name>
<dbReference type="AlphaFoldDB" id="A0A9N9XRE3"/>
<protein>
    <submittedName>
        <fullName evidence="1">Uncharacterized protein</fullName>
    </submittedName>
</protein>
<dbReference type="Proteomes" id="UP001153712">
    <property type="component" value="Chromosome 5"/>
</dbReference>